<proteinExistence type="predicted"/>
<dbReference type="AlphaFoldDB" id="A0A6J4KR90"/>
<name>A0A6J4KR90_9ACTN</name>
<accession>A0A6J4KR90</accession>
<reference evidence="1" key="1">
    <citation type="submission" date="2020-02" db="EMBL/GenBank/DDBJ databases">
        <authorList>
            <person name="Meier V. D."/>
        </authorList>
    </citation>
    <scope>NUCLEOTIDE SEQUENCE</scope>
    <source>
        <strain evidence="1">AVDCRST_MAG48</strain>
    </source>
</reference>
<evidence type="ECO:0000313" key="1">
    <source>
        <dbReference type="EMBL" id="CAA9312986.1"/>
    </source>
</evidence>
<protein>
    <submittedName>
        <fullName evidence="1">Uncharacterized protein</fullName>
    </submittedName>
</protein>
<organism evidence="1">
    <name type="scientific">uncultured Friedmanniella sp</name>
    <dbReference type="NCBI Taxonomy" id="335381"/>
    <lineage>
        <taxon>Bacteria</taxon>
        <taxon>Bacillati</taxon>
        <taxon>Actinomycetota</taxon>
        <taxon>Actinomycetes</taxon>
        <taxon>Propionibacteriales</taxon>
        <taxon>Nocardioidaceae</taxon>
        <taxon>Friedmanniella</taxon>
        <taxon>environmental samples</taxon>
    </lineage>
</organism>
<dbReference type="EMBL" id="CADCTS010000311">
    <property type="protein sequence ID" value="CAA9312986.1"/>
    <property type="molecule type" value="Genomic_DNA"/>
</dbReference>
<sequence length="57" mass="6481">MRWFKCLLRRHDWHLTYDHETKVTERECRRCGAYKRGTDTDPTAKGIISGIGGSGGG</sequence>
<gene>
    <name evidence="1" type="ORF">AVDCRST_MAG48-2190</name>
</gene>